<name>A0ACC2FD23_DALPE</name>
<accession>A0ACC2FD23</accession>
<dbReference type="EMBL" id="CM055757">
    <property type="protein sequence ID" value="KAJ7989177.1"/>
    <property type="molecule type" value="Genomic_DNA"/>
</dbReference>
<organism evidence="1 2">
    <name type="scientific">Dallia pectoralis</name>
    <name type="common">Alaska blackfish</name>
    <dbReference type="NCBI Taxonomy" id="75939"/>
    <lineage>
        <taxon>Eukaryota</taxon>
        <taxon>Metazoa</taxon>
        <taxon>Chordata</taxon>
        <taxon>Craniata</taxon>
        <taxon>Vertebrata</taxon>
        <taxon>Euteleostomi</taxon>
        <taxon>Actinopterygii</taxon>
        <taxon>Neopterygii</taxon>
        <taxon>Teleostei</taxon>
        <taxon>Protacanthopterygii</taxon>
        <taxon>Esociformes</taxon>
        <taxon>Umbridae</taxon>
        <taxon>Dallia</taxon>
    </lineage>
</organism>
<keyword evidence="2" id="KW-1185">Reference proteome</keyword>
<gene>
    <name evidence="1" type="ORF">DPEC_G00316800</name>
</gene>
<evidence type="ECO:0000313" key="1">
    <source>
        <dbReference type="EMBL" id="KAJ7989177.1"/>
    </source>
</evidence>
<evidence type="ECO:0000313" key="2">
    <source>
        <dbReference type="Proteomes" id="UP001157502"/>
    </source>
</evidence>
<sequence>MDTFRLSVALSAGWRCKPEAGVYRGHLNSPLCSFSLLTEQDMFCIQSWVPVVSEKGVWTWRKHTDRDASSSTVTPPAELRPLPAEL</sequence>
<comment type="caution">
    <text evidence="1">The sequence shown here is derived from an EMBL/GenBank/DDBJ whole genome shotgun (WGS) entry which is preliminary data.</text>
</comment>
<reference evidence="1" key="1">
    <citation type="submission" date="2021-05" db="EMBL/GenBank/DDBJ databases">
        <authorList>
            <person name="Pan Q."/>
            <person name="Jouanno E."/>
            <person name="Zahm M."/>
            <person name="Klopp C."/>
            <person name="Cabau C."/>
            <person name="Louis A."/>
            <person name="Berthelot C."/>
            <person name="Parey E."/>
            <person name="Roest Crollius H."/>
            <person name="Montfort J."/>
            <person name="Robinson-Rechavi M."/>
            <person name="Bouchez O."/>
            <person name="Lampietro C."/>
            <person name="Lopez Roques C."/>
            <person name="Donnadieu C."/>
            <person name="Postlethwait J."/>
            <person name="Bobe J."/>
            <person name="Dillon D."/>
            <person name="Chandos A."/>
            <person name="von Hippel F."/>
            <person name="Guiguen Y."/>
        </authorList>
    </citation>
    <scope>NUCLEOTIDE SEQUENCE</scope>
    <source>
        <strain evidence="1">YG-Jan2019</strain>
    </source>
</reference>
<proteinExistence type="predicted"/>
<protein>
    <submittedName>
        <fullName evidence="1">Uncharacterized protein</fullName>
    </submittedName>
</protein>
<dbReference type="Proteomes" id="UP001157502">
    <property type="component" value="Chromosome 30"/>
</dbReference>